<dbReference type="AlphaFoldDB" id="A0A1G7D7J2"/>
<accession>A0A1G7D7J2</accession>
<dbReference type="OrthoDB" id="7432673at2"/>
<sequence length="174" mass="19038">MTQPPTAPRSTRTAPRFRTSANGVVSIVTDGPEQLRELFGTKTGEAASGLMRTAMNALGRSGEDYRDLLAAMAVEIEPRDGIEAMLVVQMAATHTAMAEMARRMMDTTGGYQVRESLERSMTRLSRTYLAQIEALKKHRAKAQQTVRVERVTVENGGQAVVGNIQHGGRPHVEE</sequence>
<evidence type="ECO:0000313" key="2">
    <source>
        <dbReference type="Proteomes" id="UP000198922"/>
    </source>
</evidence>
<keyword evidence="2" id="KW-1185">Reference proteome</keyword>
<organism evidence="1 2">
    <name type="scientific">Limimaricola pyoseonensis</name>
    <dbReference type="NCBI Taxonomy" id="521013"/>
    <lineage>
        <taxon>Bacteria</taxon>
        <taxon>Pseudomonadati</taxon>
        <taxon>Pseudomonadota</taxon>
        <taxon>Alphaproteobacteria</taxon>
        <taxon>Rhodobacterales</taxon>
        <taxon>Paracoccaceae</taxon>
        <taxon>Limimaricola</taxon>
    </lineage>
</organism>
<reference evidence="2" key="1">
    <citation type="submission" date="2016-10" db="EMBL/GenBank/DDBJ databases">
        <authorList>
            <person name="Varghese N."/>
            <person name="Submissions S."/>
        </authorList>
    </citation>
    <scope>NUCLEOTIDE SEQUENCE [LARGE SCALE GENOMIC DNA]</scope>
    <source>
        <strain evidence="2">DSM 21424</strain>
    </source>
</reference>
<protein>
    <recommendedName>
        <fullName evidence="3">Phasin protein</fullName>
    </recommendedName>
</protein>
<evidence type="ECO:0008006" key="3">
    <source>
        <dbReference type="Google" id="ProtNLM"/>
    </source>
</evidence>
<dbReference type="Proteomes" id="UP000198922">
    <property type="component" value="Unassembled WGS sequence"/>
</dbReference>
<dbReference type="EMBL" id="FNAT01000002">
    <property type="protein sequence ID" value="SDE47503.1"/>
    <property type="molecule type" value="Genomic_DNA"/>
</dbReference>
<gene>
    <name evidence="1" type="ORF">SAMN04488567_1820</name>
</gene>
<evidence type="ECO:0000313" key="1">
    <source>
        <dbReference type="EMBL" id="SDE47503.1"/>
    </source>
</evidence>
<name>A0A1G7D7J2_9RHOB</name>
<dbReference type="RefSeq" id="WP_090111180.1">
    <property type="nucleotide sequence ID" value="NZ_FNAT01000002.1"/>
</dbReference>
<proteinExistence type="predicted"/>
<dbReference type="STRING" id="521013.SAMN04488567_1820"/>